<gene>
    <name evidence="1" type="ORF">GK108_20460</name>
</gene>
<keyword evidence="2" id="KW-1185">Reference proteome</keyword>
<name>A0A6L9LKP4_9BACT</name>
<sequence length="109" mass="12938">MKYRHELPPDVLSWQELYEIFVKAGQAHAVEVTYSYEVKARQKGVIMEMYRYQMAYVEEKLSEEVTTGKLMLCLEEWDLIYNVILSYPKPLPFDLVEKVRKLRAIASRC</sequence>
<reference evidence="1 2" key="1">
    <citation type="submission" date="2020-02" db="EMBL/GenBank/DDBJ databases">
        <title>Draft genome sequence of two Spirosoma agri KCTC 52727 and Spirosoma terrae KCTC 52035.</title>
        <authorList>
            <person name="Rojas J."/>
            <person name="Ambika Manirajan B."/>
            <person name="Suarez C."/>
            <person name="Ratering S."/>
            <person name="Schnell S."/>
        </authorList>
    </citation>
    <scope>NUCLEOTIDE SEQUENCE [LARGE SCALE GENOMIC DNA]</scope>
    <source>
        <strain evidence="1 2">KCTC 52035</strain>
    </source>
</reference>
<dbReference type="AlphaFoldDB" id="A0A6L9LKP4"/>
<comment type="caution">
    <text evidence="1">The sequence shown here is derived from an EMBL/GenBank/DDBJ whole genome shotgun (WGS) entry which is preliminary data.</text>
</comment>
<accession>A0A6L9LKP4</accession>
<evidence type="ECO:0000313" key="1">
    <source>
        <dbReference type="EMBL" id="NDU97269.1"/>
    </source>
</evidence>
<evidence type="ECO:0000313" key="2">
    <source>
        <dbReference type="Proteomes" id="UP000474175"/>
    </source>
</evidence>
<proteinExistence type="predicted"/>
<protein>
    <submittedName>
        <fullName evidence="1">Uncharacterized protein</fullName>
    </submittedName>
</protein>
<organism evidence="1 2">
    <name type="scientific">Spirosoma terrae</name>
    <dbReference type="NCBI Taxonomy" id="1968276"/>
    <lineage>
        <taxon>Bacteria</taxon>
        <taxon>Pseudomonadati</taxon>
        <taxon>Bacteroidota</taxon>
        <taxon>Cytophagia</taxon>
        <taxon>Cytophagales</taxon>
        <taxon>Cytophagaceae</taxon>
        <taxon>Spirosoma</taxon>
    </lineage>
</organism>
<dbReference type="EMBL" id="JAAFZH010000010">
    <property type="protein sequence ID" value="NDU97269.1"/>
    <property type="molecule type" value="Genomic_DNA"/>
</dbReference>
<dbReference type="RefSeq" id="WP_163952542.1">
    <property type="nucleotide sequence ID" value="NZ_JAAFZH010000010.1"/>
</dbReference>
<dbReference type="Proteomes" id="UP000474175">
    <property type="component" value="Unassembled WGS sequence"/>
</dbReference>